<dbReference type="EMBL" id="UHIC01000001">
    <property type="protein sequence ID" value="SUO95283.1"/>
    <property type="molecule type" value="Genomic_DNA"/>
</dbReference>
<dbReference type="AlphaFoldDB" id="A0A380MTN3"/>
<organism evidence="1 2">
    <name type="scientific">Suttonella ornithocola</name>
    <dbReference type="NCBI Taxonomy" id="279832"/>
    <lineage>
        <taxon>Bacteria</taxon>
        <taxon>Pseudomonadati</taxon>
        <taxon>Pseudomonadota</taxon>
        <taxon>Gammaproteobacteria</taxon>
        <taxon>Cardiobacteriales</taxon>
        <taxon>Cardiobacteriaceae</taxon>
        <taxon>Suttonella</taxon>
    </lineage>
</organism>
<gene>
    <name evidence="1" type="ORF">NCTC13337_01196</name>
</gene>
<dbReference type="RefSeq" id="WP_072576169.1">
    <property type="nucleotide sequence ID" value="NZ_LWHB01000054.1"/>
</dbReference>
<dbReference type="GO" id="GO:0046718">
    <property type="term" value="P:symbiont entry into host cell"/>
    <property type="evidence" value="ECO:0007669"/>
    <property type="project" value="InterPro"/>
</dbReference>
<dbReference type="OrthoDB" id="5673400at2"/>
<sequence length="200" mass="21860">MKDIRDAQAYVAPEQTALIALYEIDLTKVGGGITYFCPEVNEKGQSMKWKGREYHPYPIQAQGFEISGDGPAGRPTIAISNLLGWVTGAINEHDGIIGCQVIRKRVLAKHLDADNFINGNDDADPLAEVVDKWLINRMVSLNSKAATFELASPAEMDNAVIPARPILANVRPTLAELREKYGHTAVLPYMGFPSVNKRGG</sequence>
<dbReference type="InterPro" id="IPR006487">
    <property type="entry name" value="Phage_lambda_L"/>
</dbReference>
<dbReference type="Proteomes" id="UP000254601">
    <property type="component" value="Unassembled WGS sequence"/>
</dbReference>
<dbReference type="NCBIfam" id="TIGR01600">
    <property type="entry name" value="phage_tail_L"/>
    <property type="match status" value="1"/>
</dbReference>
<evidence type="ECO:0000313" key="1">
    <source>
        <dbReference type="EMBL" id="SUO95283.1"/>
    </source>
</evidence>
<protein>
    <submittedName>
        <fullName evidence="1">Phage minor tail protein L</fullName>
    </submittedName>
</protein>
<name>A0A380MTN3_9GAMM</name>
<accession>A0A380MTN3</accession>
<dbReference type="GO" id="GO:0051536">
    <property type="term" value="F:iron-sulfur cluster binding"/>
    <property type="evidence" value="ECO:0007669"/>
    <property type="project" value="InterPro"/>
</dbReference>
<proteinExistence type="predicted"/>
<reference evidence="1 2" key="1">
    <citation type="submission" date="2018-06" db="EMBL/GenBank/DDBJ databases">
        <authorList>
            <consortium name="Pathogen Informatics"/>
            <person name="Doyle S."/>
        </authorList>
    </citation>
    <scope>NUCLEOTIDE SEQUENCE [LARGE SCALE GENOMIC DNA]</scope>
    <source>
        <strain evidence="1 2">NCTC13337</strain>
    </source>
</reference>
<dbReference type="GO" id="GO:0030430">
    <property type="term" value="C:host cell cytoplasm"/>
    <property type="evidence" value="ECO:0007669"/>
    <property type="project" value="InterPro"/>
</dbReference>
<keyword evidence="2" id="KW-1185">Reference proteome</keyword>
<dbReference type="Pfam" id="PF05100">
    <property type="entry name" value="Phage_tail_L"/>
    <property type="match status" value="1"/>
</dbReference>
<evidence type="ECO:0000313" key="2">
    <source>
        <dbReference type="Proteomes" id="UP000254601"/>
    </source>
</evidence>